<dbReference type="EMBL" id="JAACNO010002414">
    <property type="protein sequence ID" value="KAF4133318.1"/>
    <property type="molecule type" value="Genomic_DNA"/>
</dbReference>
<gene>
    <name evidence="4" type="ORF">GN958_ATG04581</name>
    <name evidence="3" type="ORF">GN958_ATG17504</name>
</gene>
<dbReference type="Proteomes" id="UP000704712">
    <property type="component" value="Unassembled WGS sequence"/>
</dbReference>
<reference evidence="4" key="1">
    <citation type="submission" date="2020-03" db="EMBL/GenBank/DDBJ databases">
        <title>Hybrid Assembly of Korean Phytophthora infestans isolates.</title>
        <authorList>
            <person name="Prokchorchik M."/>
            <person name="Lee Y."/>
            <person name="Seo J."/>
            <person name="Cho J.-H."/>
            <person name="Park Y.-E."/>
            <person name="Jang D.-C."/>
            <person name="Im J.-S."/>
            <person name="Choi J.-G."/>
            <person name="Park H.-J."/>
            <person name="Lee G.-B."/>
            <person name="Lee Y.-G."/>
            <person name="Hong S.-Y."/>
            <person name="Cho K."/>
            <person name="Sohn K.H."/>
        </authorList>
    </citation>
    <scope>NUCLEOTIDE SEQUENCE</scope>
    <source>
        <strain evidence="4">KR_2_A2</strain>
    </source>
</reference>
<evidence type="ECO:0000313" key="3">
    <source>
        <dbReference type="EMBL" id="KAF4133318.1"/>
    </source>
</evidence>
<evidence type="ECO:0000313" key="4">
    <source>
        <dbReference type="EMBL" id="KAF4146230.1"/>
    </source>
</evidence>
<feature type="region of interest" description="Disordered" evidence="1">
    <location>
        <begin position="114"/>
        <end position="159"/>
    </location>
</feature>
<evidence type="ECO:0000256" key="1">
    <source>
        <dbReference type="SAM" id="MobiDB-lite"/>
    </source>
</evidence>
<organism evidence="4 5">
    <name type="scientific">Phytophthora infestans</name>
    <name type="common">Potato late blight agent</name>
    <name type="synonym">Botrytis infestans</name>
    <dbReference type="NCBI Taxonomy" id="4787"/>
    <lineage>
        <taxon>Eukaryota</taxon>
        <taxon>Sar</taxon>
        <taxon>Stramenopiles</taxon>
        <taxon>Oomycota</taxon>
        <taxon>Peronosporomycetes</taxon>
        <taxon>Peronosporales</taxon>
        <taxon>Peronosporaceae</taxon>
        <taxon>Phytophthora</taxon>
    </lineage>
</organism>
<dbReference type="Pfam" id="PF25597">
    <property type="entry name" value="SH3_retrovirus"/>
    <property type="match status" value="1"/>
</dbReference>
<dbReference type="EMBL" id="JAACNO010000636">
    <property type="protein sequence ID" value="KAF4146230.1"/>
    <property type="molecule type" value="Genomic_DNA"/>
</dbReference>
<comment type="caution">
    <text evidence="4">The sequence shown here is derived from an EMBL/GenBank/DDBJ whole genome shotgun (WGS) entry which is preliminary data.</text>
</comment>
<evidence type="ECO:0000259" key="2">
    <source>
        <dbReference type="Pfam" id="PF25597"/>
    </source>
</evidence>
<sequence length="159" mass="18119">MEIPYAIWFRKTPDYYRLRTFGCAVSAYTDKPERRKMDVKAREAVFVGYNREKRGYRLLDSHSGKAFYCQTAIFYEEKSGRLMVGQLDTVDTASTKQYLQVDDVTMERIPVMLDEEPARDSSVARTGGADEDEVQHPAVGAQNEVQQKGNYSGQGKKRG</sequence>
<feature type="domain" description="Retroviral polymerase SH3-like" evidence="2">
    <location>
        <begin position="23"/>
        <end position="79"/>
    </location>
</feature>
<accession>A0A8S9UZU9</accession>
<dbReference type="InterPro" id="IPR057670">
    <property type="entry name" value="SH3_retrovirus"/>
</dbReference>
<protein>
    <submittedName>
        <fullName evidence="4">Putative integrase catalytic domain-containing protein</fullName>
    </submittedName>
</protein>
<proteinExistence type="predicted"/>
<evidence type="ECO:0000313" key="5">
    <source>
        <dbReference type="Proteomes" id="UP000704712"/>
    </source>
</evidence>
<feature type="compositionally biased region" description="Polar residues" evidence="1">
    <location>
        <begin position="143"/>
        <end position="153"/>
    </location>
</feature>
<name>A0A8S9UZU9_PHYIN</name>
<dbReference type="AlphaFoldDB" id="A0A8S9UZU9"/>